<dbReference type="InterPro" id="IPR038488">
    <property type="entry name" value="Integrase_DNA-bd_sf"/>
</dbReference>
<dbReference type="InterPro" id="IPR013762">
    <property type="entry name" value="Integrase-like_cat_sf"/>
</dbReference>
<dbReference type="Pfam" id="PF00589">
    <property type="entry name" value="Phage_integrase"/>
    <property type="match status" value="1"/>
</dbReference>
<dbReference type="GO" id="GO:0006310">
    <property type="term" value="P:DNA recombination"/>
    <property type="evidence" value="ECO:0007669"/>
    <property type="project" value="UniProtKB-KW"/>
</dbReference>
<dbReference type="InterPro" id="IPR002104">
    <property type="entry name" value="Integrase_catalytic"/>
</dbReference>
<dbReference type="InterPro" id="IPR050808">
    <property type="entry name" value="Phage_Integrase"/>
</dbReference>
<dbReference type="PANTHER" id="PTHR30629:SF2">
    <property type="entry name" value="PROPHAGE INTEGRASE INTS-RELATED"/>
    <property type="match status" value="1"/>
</dbReference>
<comment type="caution">
    <text evidence="6">The sequence shown here is derived from an EMBL/GenBank/DDBJ whole genome shotgun (WGS) entry which is preliminary data.</text>
</comment>
<dbReference type="InterPro" id="IPR053876">
    <property type="entry name" value="Phage_int_M"/>
</dbReference>
<dbReference type="Pfam" id="PF22022">
    <property type="entry name" value="Phage_int_M"/>
    <property type="match status" value="1"/>
</dbReference>
<dbReference type="SUPFAM" id="SSF56349">
    <property type="entry name" value="DNA breaking-rejoining enzymes"/>
    <property type="match status" value="1"/>
</dbReference>
<sequence>MSKLTAISVRTAKPGRHVDGKGLSLFVAPTGGRSWVLRVQVAGRRRDIGLGTADVSSKQERRRDGETEESVPLLEQRLLTLAEAREKAALLRKLAKAGRDPVAERDKERIVRPSFAEAVIKAHAEFKDGWSEKEADAFLASLKEHANPTLGKKRVDHIEASDVAEALKPIWTAKPFMGRKVRRRIAKVLNYARAKKWRSSEAPNEELSILLGKHRTKNTNFPAMPYVDTPAYYQRLGSNNETMGRLALMFVIATAARGGEVRNARWSQIDLKKRLWNRPAEIMKGDVAHSITLNDAALGVLERAEAYRKEGENDPLVFPSAARKVISDMTVLKVLRDAKLPFVPHGFRSSFRDWAAEKVPEIPDPVAEAALAHGVPDKVVAAYKRTTFLEMRRNLLDKWGAYLLTPPAAERAA</sequence>
<dbReference type="Pfam" id="PF13356">
    <property type="entry name" value="Arm-DNA-bind_3"/>
    <property type="match status" value="1"/>
</dbReference>
<comment type="similarity">
    <text evidence="1">Belongs to the 'phage' integrase family.</text>
</comment>
<evidence type="ECO:0000259" key="5">
    <source>
        <dbReference type="PROSITE" id="PS51898"/>
    </source>
</evidence>
<keyword evidence="3" id="KW-0238">DNA-binding</keyword>
<dbReference type="PANTHER" id="PTHR30629">
    <property type="entry name" value="PROPHAGE INTEGRASE"/>
    <property type="match status" value="1"/>
</dbReference>
<keyword evidence="7" id="KW-1185">Reference proteome</keyword>
<dbReference type="PROSITE" id="PS51898">
    <property type="entry name" value="TYR_RECOMBINASE"/>
    <property type="match status" value="1"/>
</dbReference>
<dbReference type="Proteomes" id="UP001138757">
    <property type="component" value="Unassembled WGS sequence"/>
</dbReference>
<accession>A0A9X1IPJ6</accession>
<dbReference type="RefSeq" id="WP_214621844.1">
    <property type="nucleotide sequence ID" value="NZ_JAHGAW010000002.1"/>
</dbReference>
<gene>
    <name evidence="6" type="ORF">KK488_04010</name>
</gene>
<evidence type="ECO:0000256" key="3">
    <source>
        <dbReference type="ARBA" id="ARBA00023125"/>
    </source>
</evidence>
<dbReference type="Gene3D" id="1.10.150.130">
    <property type="match status" value="1"/>
</dbReference>
<dbReference type="InterPro" id="IPR025166">
    <property type="entry name" value="Integrase_DNA_bind_dom"/>
</dbReference>
<organism evidence="6 7">
    <name type="scientific">Sphingobium nicotianae</name>
    <dbReference type="NCBI Taxonomy" id="2782607"/>
    <lineage>
        <taxon>Bacteria</taxon>
        <taxon>Pseudomonadati</taxon>
        <taxon>Pseudomonadota</taxon>
        <taxon>Alphaproteobacteria</taxon>
        <taxon>Sphingomonadales</taxon>
        <taxon>Sphingomonadaceae</taxon>
        <taxon>Sphingobium</taxon>
    </lineage>
</organism>
<evidence type="ECO:0000256" key="1">
    <source>
        <dbReference type="ARBA" id="ARBA00008857"/>
    </source>
</evidence>
<evidence type="ECO:0000313" key="7">
    <source>
        <dbReference type="Proteomes" id="UP001138757"/>
    </source>
</evidence>
<dbReference type="AlphaFoldDB" id="A0A9X1IPJ6"/>
<dbReference type="EMBL" id="JAHGAW010000002">
    <property type="protein sequence ID" value="MBT2186104.1"/>
    <property type="molecule type" value="Genomic_DNA"/>
</dbReference>
<dbReference type="InterPro" id="IPR010998">
    <property type="entry name" value="Integrase_recombinase_N"/>
</dbReference>
<feature type="domain" description="Tyr recombinase" evidence="5">
    <location>
        <begin position="223"/>
        <end position="397"/>
    </location>
</feature>
<keyword evidence="2" id="KW-0229">DNA integration</keyword>
<dbReference type="GO" id="GO:0003677">
    <property type="term" value="F:DNA binding"/>
    <property type="evidence" value="ECO:0007669"/>
    <property type="project" value="UniProtKB-KW"/>
</dbReference>
<dbReference type="Gene3D" id="1.10.443.10">
    <property type="entry name" value="Intergrase catalytic core"/>
    <property type="match status" value="1"/>
</dbReference>
<dbReference type="CDD" id="cd00801">
    <property type="entry name" value="INT_P4_C"/>
    <property type="match status" value="1"/>
</dbReference>
<evidence type="ECO:0000256" key="4">
    <source>
        <dbReference type="ARBA" id="ARBA00023172"/>
    </source>
</evidence>
<keyword evidence="4" id="KW-0233">DNA recombination</keyword>
<dbReference type="GO" id="GO:0015074">
    <property type="term" value="P:DNA integration"/>
    <property type="evidence" value="ECO:0007669"/>
    <property type="project" value="UniProtKB-KW"/>
</dbReference>
<evidence type="ECO:0000256" key="2">
    <source>
        <dbReference type="ARBA" id="ARBA00022908"/>
    </source>
</evidence>
<proteinExistence type="inferred from homology"/>
<name>A0A9X1IPJ6_9SPHN</name>
<reference evidence="6" key="1">
    <citation type="submission" date="2021-05" db="EMBL/GenBank/DDBJ databases">
        <title>Genome of Sphingobium sp. strain.</title>
        <authorList>
            <person name="Fan R."/>
        </authorList>
    </citation>
    <scope>NUCLEOTIDE SEQUENCE</scope>
    <source>
        <strain evidence="6">H33</strain>
    </source>
</reference>
<dbReference type="Gene3D" id="3.30.160.390">
    <property type="entry name" value="Integrase, DNA-binding domain"/>
    <property type="match status" value="1"/>
</dbReference>
<protein>
    <submittedName>
        <fullName evidence="6">Tyrosine-type recombinase/integrase</fullName>
    </submittedName>
</protein>
<evidence type="ECO:0000313" key="6">
    <source>
        <dbReference type="EMBL" id="MBT2186104.1"/>
    </source>
</evidence>
<dbReference type="InterPro" id="IPR011010">
    <property type="entry name" value="DNA_brk_join_enz"/>
</dbReference>